<name>A0A2K0A5B5_STAHA</name>
<gene>
    <name evidence="1" type="ORF">AL503_005155</name>
</gene>
<protein>
    <submittedName>
        <fullName evidence="1">Uncharacterized protein</fullName>
    </submittedName>
</protein>
<dbReference type="EMBL" id="LORN02000015">
    <property type="protein sequence ID" value="PNN20212.1"/>
    <property type="molecule type" value="Genomic_DNA"/>
</dbReference>
<reference evidence="1 2" key="1">
    <citation type="submission" date="2017-12" db="EMBL/GenBank/DDBJ databases">
        <title>FDA dAtabase for Regulatory Grade micrObial Sequences (FDA-ARGOS): Supporting development and validation of Infectious Disease Dx tests.</title>
        <authorList>
            <person name="Hoffmann M."/>
            <person name="Allard M."/>
            <person name="Evans P."/>
            <person name="Brown E."/>
            <person name="Tallon L."/>
            <person name="Sadzewicz L."/>
            <person name="Sengamalay N."/>
            <person name="Ott S."/>
            <person name="Godinez A."/>
            <person name="Nagaraj S."/>
            <person name="Vavikolanu K."/>
            <person name="Aluvathingal J."/>
            <person name="Nadendla S."/>
            <person name="Sichtig H."/>
        </authorList>
    </citation>
    <scope>NUCLEOTIDE SEQUENCE [LARGE SCALE GENOMIC DNA]</scope>
    <source>
        <strain evidence="1 2">FDAARGOS_148</strain>
    </source>
</reference>
<dbReference type="Proteomes" id="UP000053523">
    <property type="component" value="Unassembled WGS sequence"/>
</dbReference>
<accession>A0A2K0A5B5</accession>
<proteinExistence type="predicted"/>
<evidence type="ECO:0000313" key="2">
    <source>
        <dbReference type="Proteomes" id="UP000053523"/>
    </source>
</evidence>
<comment type="caution">
    <text evidence="1">The sequence shown here is derived from an EMBL/GenBank/DDBJ whole genome shotgun (WGS) entry which is preliminary data.</text>
</comment>
<organism evidence="1 2">
    <name type="scientific">Staphylococcus haemolyticus</name>
    <dbReference type="NCBI Taxonomy" id="1283"/>
    <lineage>
        <taxon>Bacteria</taxon>
        <taxon>Bacillati</taxon>
        <taxon>Bacillota</taxon>
        <taxon>Bacilli</taxon>
        <taxon>Bacillales</taxon>
        <taxon>Staphylococcaceae</taxon>
        <taxon>Staphylococcus</taxon>
    </lineage>
</organism>
<dbReference type="RefSeq" id="WP_037552407.1">
    <property type="nucleotide sequence ID" value="NZ_JBBLSD010000001.1"/>
</dbReference>
<sequence>MIVFNKKRIEDISEGHWVNQPSENWQVNNVVASYDQARENHCHQRQLLFIAIDNDTWNTHIKNTEDWSDTHNTILHVLPYISGIIVKTPIP</sequence>
<evidence type="ECO:0000313" key="1">
    <source>
        <dbReference type="EMBL" id="PNN20212.1"/>
    </source>
</evidence>
<dbReference type="AlphaFoldDB" id="A0A2K0A5B5"/>